<name>E8PST9_YERPE</name>
<proteinExistence type="predicted"/>
<keyword evidence="1" id="KW-0614">Plasmid</keyword>
<geneLocation type="plasmid" evidence="1">
    <name>pCD</name>
</geneLocation>
<dbReference type="AlphaFoldDB" id="E8PST9"/>
<accession>E8PST9</accession>
<evidence type="ECO:0000313" key="1">
    <source>
        <dbReference type="EMBL" id="ADW67089.1"/>
    </source>
</evidence>
<dbReference type="EMBL" id="CP002182">
    <property type="protein sequence ID" value="ADW67089.1"/>
    <property type="molecule type" value="Genomic_DNA"/>
</dbReference>
<organism evidence="1">
    <name type="scientific">Yersinia pestis Java 9</name>
    <dbReference type="NCBI Taxonomy" id="880632"/>
    <lineage>
        <taxon>Bacteria</taxon>
        <taxon>Pseudomonadati</taxon>
        <taxon>Pseudomonadota</taxon>
        <taxon>Gammaproteobacteria</taxon>
        <taxon>Enterobacterales</taxon>
        <taxon>Yersiniaceae</taxon>
        <taxon>Yersinia</taxon>
    </lineage>
</organism>
<protein>
    <submittedName>
        <fullName evidence="1">Uncharacterized protein</fullName>
    </submittedName>
</protein>
<reference evidence="1" key="1">
    <citation type="journal article" date="2012" name="PLoS ONE">
        <title>Novel Plasmids and Resistance Phenotypes in Yersinia pestis: Unique Plasmid Inventory of Strain Java 9 Mediates High Levels of Arsenic Resistance.</title>
        <authorList>
            <person name="Eppinger M."/>
            <person name="Radnedge L."/>
            <person name="Andersen G."/>
            <person name="Vietri N."/>
            <person name="Severson G."/>
            <person name="Mou S."/>
            <person name="Ravel J."/>
            <person name="Worsham P.L."/>
        </authorList>
    </citation>
    <scope>NUCLEOTIDE SEQUENCE [LARGE SCALE GENOMIC DNA]</scope>
    <source>
        <strain evidence="1">Java 9</strain>
        <plasmid evidence="1">pCD</plasmid>
    </source>
</reference>
<sequence length="54" mass="6171">MFQRRTLIRERAFVAKDKGGFALPGLMQMVGNVLRYRDAYRPARVPTRCVVAST</sequence>
<gene>
    <name evidence="1" type="ORF">YPJ_pCD119</name>
</gene>